<keyword evidence="5 8" id="KW-0472">Membrane</keyword>
<feature type="binding site" evidence="6">
    <location>
        <position position="285"/>
    </location>
    <ligand>
        <name>Zn(2+)</name>
        <dbReference type="ChEBI" id="CHEBI:29105"/>
    </ligand>
</feature>
<sequence>MASTSQNLRKRTPASNTDEATQPMINKPQQAAAHQQPLLLSIDFQPEWYKDNEYIHTGYRPVTNSYLGSLRSFLYIHNETGNIYSHLLAALWMLLLPLIYYPYAKEHYSTANSDDWLVFGLFFLGGFLCYTCSVAYHVFSNHSHAVHDVCLRVDLFGITTVTAGCFPPGMWYTFPCMDRKTRIWWISIETLAQILAAIAIFLVPAFRARSMKPLRGFVFSFMASAAFYPIIAACFLHGYRIMDREAGATRYALTVLTYLLAVTIYATKLPEASRPGAFDIWGHSHQIFHVLMAVGLTIHFAAFAKAFDYIHTRKQC</sequence>
<feature type="transmembrane region" description="Helical" evidence="8">
    <location>
        <begin position="116"/>
        <end position="139"/>
    </location>
</feature>
<keyword evidence="4 8" id="KW-1133">Transmembrane helix</keyword>
<keyword evidence="6" id="KW-0479">Metal-binding</keyword>
<dbReference type="InterPro" id="IPR004254">
    <property type="entry name" value="AdipoR/HlyIII-related"/>
</dbReference>
<evidence type="ECO:0000256" key="7">
    <source>
        <dbReference type="SAM" id="MobiDB-lite"/>
    </source>
</evidence>
<dbReference type="AlphaFoldDB" id="A0A8H3F0Z4"/>
<comment type="similarity">
    <text evidence="2">Belongs to the ADIPOR family.</text>
</comment>
<dbReference type="GO" id="GO:0046872">
    <property type="term" value="F:metal ion binding"/>
    <property type="evidence" value="ECO:0007669"/>
    <property type="project" value="UniProtKB-KW"/>
</dbReference>
<organism evidence="9 10">
    <name type="scientific">Heterodermia speciosa</name>
    <dbReference type="NCBI Taxonomy" id="116794"/>
    <lineage>
        <taxon>Eukaryota</taxon>
        <taxon>Fungi</taxon>
        <taxon>Dikarya</taxon>
        <taxon>Ascomycota</taxon>
        <taxon>Pezizomycotina</taxon>
        <taxon>Lecanoromycetes</taxon>
        <taxon>OSLEUM clade</taxon>
        <taxon>Lecanoromycetidae</taxon>
        <taxon>Caliciales</taxon>
        <taxon>Physciaceae</taxon>
        <taxon>Heterodermia</taxon>
    </lineage>
</organism>
<feature type="binding site" evidence="6">
    <location>
        <position position="289"/>
    </location>
    <ligand>
        <name>Zn(2+)</name>
        <dbReference type="ChEBI" id="CHEBI:29105"/>
    </ligand>
</feature>
<dbReference type="GO" id="GO:0038023">
    <property type="term" value="F:signaling receptor activity"/>
    <property type="evidence" value="ECO:0007669"/>
    <property type="project" value="TreeGrafter"/>
</dbReference>
<feature type="transmembrane region" description="Helical" evidence="8">
    <location>
        <begin position="287"/>
        <end position="307"/>
    </location>
</feature>
<evidence type="ECO:0000313" key="9">
    <source>
        <dbReference type="EMBL" id="CAF9916216.1"/>
    </source>
</evidence>
<evidence type="ECO:0000256" key="4">
    <source>
        <dbReference type="ARBA" id="ARBA00022989"/>
    </source>
</evidence>
<dbReference type="OrthoDB" id="529367at2759"/>
<reference evidence="9" key="1">
    <citation type="submission" date="2021-03" db="EMBL/GenBank/DDBJ databases">
        <authorList>
            <person name="Tagirdzhanova G."/>
        </authorList>
    </citation>
    <scope>NUCLEOTIDE SEQUENCE</scope>
</reference>
<keyword evidence="6" id="KW-0862">Zinc</keyword>
<evidence type="ECO:0000256" key="1">
    <source>
        <dbReference type="ARBA" id="ARBA00004141"/>
    </source>
</evidence>
<evidence type="ECO:0000256" key="8">
    <source>
        <dbReference type="SAM" id="Phobius"/>
    </source>
</evidence>
<feature type="binding site" evidence="6">
    <location>
        <position position="137"/>
    </location>
    <ligand>
        <name>Zn(2+)</name>
        <dbReference type="ChEBI" id="CHEBI:29105"/>
    </ligand>
</feature>
<proteinExistence type="inferred from homology"/>
<evidence type="ECO:0000256" key="2">
    <source>
        <dbReference type="ARBA" id="ARBA00007018"/>
    </source>
</evidence>
<feature type="transmembrane region" description="Helical" evidence="8">
    <location>
        <begin position="248"/>
        <end position="267"/>
    </location>
</feature>
<name>A0A8H3F0Z4_9LECA</name>
<protein>
    <submittedName>
        <fullName evidence="9">Uncharacterized protein</fullName>
    </submittedName>
</protein>
<dbReference type="Proteomes" id="UP000664521">
    <property type="component" value="Unassembled WGS sequence"/>
</dbReference>
<evidence type="ECO:0000256" key="3">
    <source>
        <dbReference type="ARBA" id="ARBA00022692"/>
    </source>
</evidence>
<comment type="subcellular location">
    <subcellularLocation>
        <location evidence="1">Membrane</location>
        <topology evidence="1">Multi-pass membrane protein</topology>
    </subcellularLocation>
</comment>
<dbReference type="PANTHER" id="PTHR20855:SF52">
    <property type="entry name" value="ADIPONECTIN RECEPTOR PROTEIN"/>
    <property type="match status" value="1"/>
</dbReference>
<evidence type="ECO:0000313" key="10">
    <source>
        <dbReference type="Proteomes" id="UP000664521"/>
    </source>
</evidence>
<dbReference type="EMBL" id="CAJPDS010000017">
    <property type="protein sequence ID" value="CAF9916216.1"/>
    <property type="molecule type" value="Genomic_DNA"/>
</dbReference>
<keyword evidence="3 8" id="KW-0812">Transmembrane</keyword>
<keyword evidence="10" id="KW-1185">Reference proteome</keyword>
<comment type="caution">
    <text evidence="9">The sequence shown here is derived from an EMBL/GenBank/DDBJ whole genome shotgun (WGS) entry which is preliminary data.</text>
</comment>
<dbReference type="PANTHER" id="PTHR20855">
    <property type="entry name" value="ADIPOR/PROGESTIN RECEPTOR-RELATED"/>
    <property type="match status" value="1"/>
</dbReference>
<dbReference type="Pfam" id="PF03006">
    <property type="entry name" value="HlyIII"/>
    <property type="match status" value="1"/>
</dbReference>
<accession>A0A8H3F0Z4</accession>
<feature type="transmembrane region" description="Helical" evidence="8">
    <location>
        <begin position="183"/>
        <end position="205"/>
    </location>
</feature>
<feature type="transmembrane region" description="Helical" evidence="8">
    <location>
        <begin position="217"/>
        <end position="236"/>
    </location>
</feature>
<dbReference type="GO" id="GO:0016020">
    <property type="term" value="C:membrane"/>
    <property type="evidence" value="ECO:0007669"/>
    <property type="project" value="UniProtKB-SubCell"/>
</dbReference>
<evidence type="ECO:0000256" key="6">
    <source>
        <dbReference type="PIRSR" id="PIRSR604254-1"/>
    </source>
</evidence>
<dbReference type="GO" id="GO:0006882">
    <property type="term" value="P:intracellular zinc ion homeostasis"/>
    <property type="evidence" value="ECO:0007669"/>
    <property type="project" value="TreeGrafter"/>
</dbReference>
<evidence type="ECO:0000256" key="5">
    <source>
        <dbReference type="ARBA" id="ARBA00023136"/>
    </source>
</evidence>
<gene>
    <name evidence="9" type="ORF">HETSPECPRED_002796</name>
</gene>
<feature type="region of interest" description="Disordered" evidence="7">
    <location>
        <begin position="1"/>
        <end position="21"/>
    </location>
</feature>
<feature type="transmembrane region" description="Helical" evidence="8">
    <location>
        <begin position="83"/>
        <end position="104"/>
    </location>
</feature>
<feature type="transmembrane region" description="Helical" evidence="8">
    <location>
        <begin position="151"/>
        <end position="171"/>
    </location>
</feature>